<proteinExistence type="predicted"/>
<evidence type="ECO:0000256" key="1">
    <source>
        <dbReference type="SAM" id="MobiDB-lite"/>
    </source>
</evidence>
<dbReference type="Proteomes" id="UP000637643">
    <property type="component" value="Unassembled WGS sequence"/>
</dbReference>
<organism evidence="4 5">
    <name type="scientific">Paenibacillus albidus</name>
    <dbReference type="NCBI Taxonomy" id="2041023"/>
    <lineage>
        <taxon>Bacteria</taxon>
        <taxon>Bacillati</taxon>
        <taxon>Bacillota</taxon>
        <taxon>Bacilli</taxon>
        <taxon>Bacillales</taxon>
        <taxon>Paenibacillaceae</taxon>
        <taxon>Paenibacillus</taxon>
    </lineage>
</organism>
<evidence type="ECO:0000313" key="5">
    <source>
        <dbReference type="Proteomes" id="UP000637643"/>
    </source>
</evidence>
<comment type="caution">
    <text evidence="4">The sequence shown here is derived from an EMBL/GenBank/DDBJ whole genome shotgun (WGS) entry which is preliminary data.</text>
</comment>
<keyword evidence="5" id="KW-1185">Reference proteome</keyword>
<feature type="region of interest" description="Disordered" evidence="1">
    <location>
        <begin position="144"/>
        <end position="165"/>
    </location>
</feature>
<reference evidence="4" key="1">
    <citation type="journal article" date="2014" name="Int. J. Syst. Evol. Microbiol.">
        <title>Complete genome sequence of Corynebacterium casei LMG S-19264T (=DSM 44701T), isolated from a smear-ripened cheese.</title>
        <authorList>
            <consortium name="US DOE Joint Genome Institute (JGI-PGF)"/>
            <person name="Walter F."/>
            <person name="Albersmeier A."/>
            <person name="Kalinowski J."/>
            <person name="Ruckert C."/>
        </authorList>
    </citation>
    <scope>NUCLEOTIDE SEQUENCE</scope>
    <source>
        <strain evidence="4">CGMCC 1.16134</strain>
    </source>
</reference>
<dbReference type="EMBL" id="BMKR01000039">
    <property type="protein sequence ID" value="GGG05704.1"/>
    <property type="molecule type" value="Genomic_DNA"/>
</dbReference>
<feature type="domain" description="Copper amine oxidase-like N-terminal" evidence="3">
    <location>
        <begin position="31"/>
        <end position="140"/>
    </location>
</feature>
<evidence type="ECO:0000259" key="3">
    <source>
        <dbReference type="Pfam" id="PF07833"/>
    </source>
</evidence>
<evidence type="ECO:0000256" key="2">
    <source>
        <dbReference type="SAM" id="SignalP"/>
    </source>
</evidence>
<accession>A0A917FV60</accession>
<dbReference type="AlphaFoldDB" id="A0A917FV60"/>
<feature type="signal peptide" evidence="2">
    <location>
        <begin position="1"/>
        <end position="24"/>
    </location>
</feature>
<dbReference type="SUPFAM" id="SSF55383">
    <property type="entry name" value="Copper amine oxidase, domain N"/>
    <property type="match status" value="1"/>
</dbReference>
<dbReference type="Pfam" id="PF07833">
    <property type="entry name" value="Cu_amine_oxidN1"/>
    <property type="match status" value="1"/>
</dbReference>
<dbReference type="RefSeq" id="WP_189031026.1">
    <property type="nucleotide sequence ID" value="NZ_BMKR01000039.1"/>
</dbReference>
<dbReference type="InterPro" id="IPR036582">
    <property type="entry name" value="Mao_N_sf"/>
</dbReference>
<feature type="chain" id="PRO_5037714953" description="Copper amine oxidase-like N-terminal domain-containing protein" evidence="2">
    <location>
        <begin position="25"/>
        <end position="273"/>
    </location>
</feature>
<evidence type="ECO:0000313" key="4">
    <source>
        <dbReference type="EMBL" id="GGG05704.1"/>
    </source>
</evidence>
<sequence length="273" mass="30222">MKKLLALFTALLLFVTLVPDQSFAASSLRVVVDGNKINFPDALPFLDAKNRVQVPVRFVSEALGAKVGWVPASKTVTVELNGKKLALVIGKKQYTVDNANKTMDTAALMKNERTFVPLRFVSEGLGVGVKWDQAVSTAYITTGNDGSNSKPVASPAPSAGTKHTANGFTYYENTGSMLRVDPTQENPPKENAVLIIMVDVMRKSANYEKQMQETEAILRQQIEPKTVDEILAYTAPKKTREYDLPMKFFTDSKYEVIVSGKAYNQLVFTIFRR</sequence>
<dbReference type="Gene3D" id="3.30.457.10">
    <property type="entry name" value="Copper amine oxidase-like, N-terminal domain"/>
    <property type="match status" value="1"/>
</dbReference>
<name>A0A917FV60_9BACL</name>
<dbReference type="InterPro" id="IPR012854">
    <property type="entry name" value="Cu_amine_oxidase-like_N"/>
</dbReference>
<protein>
    <recommendedName>
        <fullName evidence="3">Copper amine oxidase-like N-terminal domain-containing protein</fullName>
    </recommendedName>
</protein>
<reference evidence="4" key="2">
    <citation type="submission" date="2020-09" db="EMBL/GenBank/DDBJ databases">
        <authorList>
            <person name="Sun Q."/>
            <person name="Zhou Y."/>
        </authorList>
    </citation>
    <scope>NUCLEOTIDE SEQUENCE</scope>
    <source>
        <strain evidence="4">CGMCC 1.16134</strain>
    </source>
</reference>
<gene>
    <name evidence="4" type="ORF">GCM10010912_57920</name>
</gene>
<keyword evidence="2" id="KW-0732">Signal</keyword>